<dbReference type="PRINTS" id="PR00463">
    <property type="entry name" value="EP450I"/>
</dbReference>
<dbReference type="PRINTS" id="PR00385">
    <property type="entry name" value="P450"/>
</dbReference>
<name>D5SL33_STRCL</name>
<feature type="region of interest" description="Disordered" evidence="5">
    <location>
        <begin position="434"/>
        <end position="470"/>
    </location>
</feature>
<comment type="cofactor">
    <cofactor evidence="1 3">
        <name>heme</name>
        <dbReference type="ChEBI" id="CHEBI:30413"/>
    </cofactor>
</comment>
<keyword evidence="4" id="KW-0503">Monooxygenase</keyword>
<dbReference type="InterPro" id="IPR001128">
    <property type="entry name" value="Cyt_P450"/>
</dbReference>
<dbReference type="CDD" id="cd11049">
    <property type="entry name" value="CYP170A1-like"/>
    <property type="match status" value="1"/>
</dbReference>
<dbReference type="PANTHER" id="PTHR24305:SF166">
    <property type="entry name" value="CYTOCHROME P450 12A4, MITOCHONDRIAL-RELATED"/>
    <property type="match status" value="1"/>
</dbReference>
<dbReference type="InterPro" id="IPR002401">
    <property type="entry name" value="Cyt_P450_E_grp-I"/>
</dbReference>
<evidence type="ECO:0000256" key="5">
    <source>
        <dbReference type="SAM" id="MobiDB-lite"/>
    </source>
</evidence>
<geneLocation type="plasmid" evidence="6 7">
    <name>pSCL4</name>
</geneLocation>
<dbReference type="GO" id="GO:0005506">
    <property type="term" value="F:iron ion binding"/>
    <property type="evidence" value="ECO:0007669"/>
    <property type="project" value="InterPro"/>
</dbReference>
<evidence type="ECO:0000313" key="7">
    <source>
        <dbReference type="Proteomes" id="UP000002357"/>
    </source>
</evidence>
<dbReference type="KEGG" id="sclf:BB341_29790"/>
<dbReference type="eggNOG" id="COG2124">
    <property type="taxonomic scope" value="Bacteria"/>
</dbReference>
<dbReference type="EMBL" id="CM000914">
    <property type="protein sequence ID" value="EFG04626.2"/>
    <property type="molecule type" value="Genomic_DNA"/>
</dbReference>
<dbReference type="Gene3D" id="1.10.630.10">
    <property type="entry name" value="Cytochrome P450"/>
    <property type="match status" value="1"/>
</dbReference>
<organism evidence="6 7">
    <name type="scientific">Streptomyces clavuligerus</name>
    <dbReference type="NCBI Taxonomy" id="1901"/>
    <lineage>
        <taxon>Bacteria</taxon>
        <taxon>Bacillati</taxon>
        <taxon>Actinomycetota</taxon>
        <taxon>Actinomycetes</taxon>
        <taxon>Kitasatosporales</taxon>
        <taxon>Streptomycetaceae</taxon>
        <taxon>Streptomyces</taxon>
    </lineage>
</organism>
<dbReference type="InterPro" id="IPR036396">
    <property type="entry name" value="Cyt_P450_sf"/>
</dbReference>
<feature type="region of interest" description="Disordered" evidence="5">
    <location>
        <begin position="370"/>
        <end position="391"/>
    </location>
</feature>
<keyword evidence="3 4" id="KW-0408">Iron</keyword>
<evidence type="ECO:0000256" key="1">
    <source>
        <dbReference type="ARBA" id="ARBA00001971"/>
    </source>
</evidence>
<evidence type="ECO:0000256" key="3">
    <source>
        <dbReference type="PIRSR" id="PIRSR602401-1"/>
    </source>
</evidence>
<evidence type="ECO:0000256" key="4">
    <source>
        <dbReference type="RuleBase" id="RU000461"/>
    </source>
</evidence>
<dbReference type="PROSITE" id="PS00086">
    <property type="entry name" value="CYTOCHROME_P450"/>
    <property type="match status" value="1"/>
</dbReference>
<keyword evidence="6" id="KW-0614">Plasmid</keyword>
<dbReference type="Pfam" id="PF00067">
    <property type="entry name" value="p450"/>
    <property type="match status" value="1"/>
</dbReference>
<dbReference type="Proteomes" id="UP000002357">
    <property type="component" value="Plasmid pSCL4"/>
</dbReference>
<sequence length="470" mass="51738">MQHPRTASVATAPGALPLLGHLPRFVRAPLAFVRTLPAHGELVEIRLGTRRMVVVCDLELTRTLLRHDRVFDKGGPLYRRLEEVGGVGLATCPASEHRRQRRLVQPAFHQRCFPGYAQIMTDRTDAALTCWQEGGTVDLTRETRRITADVLVATVFGADLDPAVHALLAADLHELLAGVFRRSLLPEPLCRLPTPGNRRHARASARARRLMGELIAGHRAAGAASHRTPDGPADPRSGLLSLLLAARDPEGGPAFSDEELIDHAVTLYVSGTETTAGAVCWALHFSALHPPVHRRLTEEIATVLGGRTATWADLPRLRYTRQTLTEALRLCPPGWLLTRRTEEDTTLGPYALPRGTVLAYSPYLLHHLPEEHPDPDTFDPNRWQPGPDGSPPPPLFLAFGAGPRRCIGDEFAYLQGTLLLASLLSHWDLHPHPSTRPLPRLPQLTLNPGPLPTHLTRPKHHHPSPARPRP</sequence>
<gene>
    <name evidence="6" type="ORF">SCLAV_p1140</name>
</gene>
<dbReference type="GeneID" id="93734220"/>
<dbReference type="SUPFAM" id="SSF48264">
    <property type="entry name" value="Cytochrome P450"/>
    <property type="match status" value="1"/>
</dbReference>
<keyword evidence="7" id="KW-1185">Reference proteome</keyword>
<feature type="compositionally biased region" description="Basic residues" evidence="5">
    <location>
        <begin position="456"/>
        <end position="470"/>
    </location>
</feature>
<evidence type="ECO:0000313" key="6">
    <source>
        <dbReference type="EMBL" id="EFG04626.2"/>
    </source>
</evidence>
<dbReference type="PANTHER" id="PTHR24305">
    <property type="entry name" value="CYTOCHROME P450"/>
    <property type="match status" value="1"/>
</dbReference>
<dbReference type="GO" id="GO:0004497">
    <property type="term" value="F:monooxygenase activity"/>
    <property type="evidence" value="ECO:0007669"/>
    <property type="project" value="UniProtKB-KW"/>
</dbReference>
<accession>D5SL33</accession>
<feature type="binding site" description="axial binding residue" evidence="3">
    <location>
        <position position="406"/>
    </location>
    <ligand>
        <name>heme</name>
        <dbReference type="ChEBI" id="CHEBI:30413"/>
    </ligand>
    <ligandPart>
        <name>Fe</name>
        <dbReference type="ChEBI" id="CHEBI:18248"/>
    </ligandPart>
</feature>
<dbReference type="InterPro" id="IPR017972">
    <property type="entry name" value="Cyt_P450_CS"/>
</dbReference>
<reference evidence="6 7" key="1">
    <citation type="journal article" date="2010" name="Genome Biol. Evol.">
        <title>The sequence of a 1.8-mb bacterial linear plasmid reveals a rich evolutionary reservoir of secondary metabolic pathways.</title>
        <authorList>
            <person name="Medema M.H."/>
            <person name="Trefzer A."/>
            <person name="Kovalchuk A."/>
            <person name="van den Berg M."/>
            <person name="Mueller U."/>
            <person name="Heijne W."/>
            <person name="Wu L."/>
            <person name="Alam M.T."/>
            <person name="Ronning C.M."/>
            <person name="Nierman W.C."/>
            <person name="Bovenberg R.A.L."/>
            <person name="Breitling R."/>
            <person name="Takano E."/>
        </authorList>
    </citation>
    <scope>NUCLEOTIDE SEQUENCE [LARGE SCALE GENOMIC DNA]</scope>
    <source>
        <strain evidence="7">ATCC 27064 / DSM 738 / JCM 4710 / NBRC 13307 / NCIMB 12785 / NRRL 3585 / VKM Ac-602</strain>
        <plasmid evidence="6">pSCL4</plasmid>
    </source>
</reference>
<evidence type="ECO:0000256" key="2">
    <source>
        <dbReference type="ARBA" id="ARBA00010617"/>
    </source>
</evidence>
<dbReference type="GO" id="GO:0016705">
    <property type="term" value="F:oxidoreductase activity, acting on paired donors, with incorporation or reduction of molecular oxygen"/>
    <property type="evidence" value="ECO:0007669"/>
    <property type="project" value="InterPro"/>
</dbReference>
<keyword evidence="3 4" id="KW-0479">Metal-binding</keyword>
<keyword evidence="3 4" id="KW-0349">Heme</keyword>
<dbReference type="GO" id="GO:0020037">
    <property type="term" value="F:heme binding"/>
    <property type="evidence" value="ECO:0007669"/>
    <property type="project" value="InterPro"/>
</dbReference>
<dbReference type="InterPro" id="IPR050121">
    <property type="entry name" value="Cytochrome_P450_monoxygenase"/>
</dbReference>
<dbReference type="RefSeq" id="WP_003963487.1">
    <property type="nucleotide sequence ID" value="NZ_CM000914.1"/>
</dbReference>
<keyword evidence="4" id="KW-0560">Oxidoreductase</keyword>
<dbReference type="AlphaFoldDB" id="D5SL33"/>
<proteinExistence type="inferred from homology"/>
<comment type="similarity">
    <text evidence="2 4">Belongs to the cytochrome P450 family.</text>
</comment>
<protein>
    <submittedName>
        <fullName evidence="6">Cytochrome P450</fullName>
    </submittedName>
</protein>
<dbReference type="OrthoDB" id="4746309at2"/>